<feature type="transmembrane region" description="Helical" evidence="7">
    <location>
        <begin position="637"/>
        <end position="657"/>
    </location>
</feature>
<feature type="transmembrane region" description="Helical" evidence="7">
    <location>
        <begin position="391"/>
        <end position="411"/>
    </location>
</feature>
<dbReference type="Gene3D" id="1.10.3720.10">
    <property type="entry name" value="MetI-like"/>
    <property type="match status" value="2"/>
</dbReference>
<dbReference type="Pfam" id="PF00528">
    <property type="entry name" value="BPD_transp_1"/>
    <property type="match status" value="2"/>
</dbReference>
<name>A0ABP5W1I3_9ACTN</name>
<evidence type="ECO:0000256" key="2">
    <source>
        <dbReference type="ARBA" id="ARBA00022448"/>
    </source>
</evidence>
<evidence type="ECO:0000256" key="8">
    <source>
        <dbReference type="SAM" id="MobiDB-lite"/>
    </source>
</evidence>
<evidence type="ECO:0000256" key="1">
    <source>
        <dbReference type="ARBA" id="ARBA00004141"/>
    </source>
</evidence>
<dbReference type="PANTHER" id="PTHR47737">
    <property type="entry name" value="GLYCINE BETAINE/PROLINE BETAINE TRANSPORT SYSTEM PERMEASE PROTEIN PROW"/>
    <property type="match status" value="1"/>
</dbReference>
<feature type="compositionally biased region" description="Low complexity" evidence="8">
    <location>
        <begin position="1"/>
        <end position="20"/>
    </location>
</feature>
<evidence type="ECO:0000256" key="6">
    <source>
        <dbReference type="ARBA" id="ARBA00023136"/>
    </source>
</evidence>
<dbReference type="PANTHER" id="PTHR47737:SF1">
    <property type="entry name" value="GLYCINE BETAINE_PROLINE BETAINE TRANSPORT SYSTEM PERMEASE PROTEIN PROW"/>
    <property type="match status" value="1"/>
</dbReference>
<keyword evidence="5 7" id="KW-1133">Transmembrane helix</keyword>
<reference evidence="11" key="1">
    <citation type="journal article" date="2019" name="Int. J. Syst. Evol. Microbiol.">
        <title>The Global Catalogue of Microorganisms (GCM) 10K type strain sequencing project: providing services to taxonomists for standard genome sequencing and annotation.</title>
        <authorList>
            <consortium name="The Broad Institute Genomics Platform"/>
            <consortium name="The Broad Institute Genome Sequencing Center for Infectious Disease"/>
            <person name="Wu L."/>
            <person name="Ma J."/>
        </authorList>
    </citation>
    <scope>NUCLEOTIDE SEQUENCE [LARGE SCALE GENOMIC DNA]</scope>
    <source>
        <strain evidence="11">JCM 6921</strain>
    </source>
</reference>
<evidence type="ECO:0000313" key="10">
    <source>
        <dbReference type="EMBL" id="GAA2414250.1"/>
    </source>
</evidence>
<organism evidence="10 11">
    <name type="scientific">Streptomyces glaucosporus</name>
    <dbReference type="NCBI Taxonomy" id="284044"/>
    <lineage>
        <taxon>Bacteria</taxon>
        <taxon>Bacillati</taxon>
        <taxon>Actinomycetota</taxon>
        <taxon>Actinomycetes</taxon>
        <taxon>Kitasatosporales</taxon>
        <taxon>Streptomycetaceae</taxon>
        <taxon>Streptomyces</taxon>
    </lineage>
</organism>
<protein>
    <submittedName>
        <fullName evidence="10">ABC transporter permease subunit</fullName>
    </submittedName>
</protein>
<dbReference type="Proteomes" id="UP001500058">
    <property type="component" value="Unassembled WGS sequence"/>
</dbReference>
<sequence>MTAVAPTPSTTPKSPGTPDTPESPDTPEERAASAEAGRRKKPPAPPGAPRRLADRVGGRTTGRKLLVLALLAAVAVPAAATLWGSGSWPTALTYDVRAPLDALNGWIVDNRESHWLFLYFLLHISNNTQYAVDGVFAFLDGLGWLGVTAAAVTAAWYAGGADLGRRALRTAATALGAFAAIGLLGMWEPAMDTLALMVVAVAASAVLGALLGLLAGVSDRCEKLLRPVFDTMQVMPAFAYLLPFVLLFGIGAPSALIATVIYAAPPMARLTSLGLREADPAVLEASTSLGANPWQRLWTARLPLARRQMLLGLNQTIMMCLSMTVLASVIGAGGLGDEVFTALSRVDVGQALAPGVAIVLIAVWLDRTTAAAGARLDDTSPSGPAGRGRAWSVRAGALAAVAAAAAAGAAVGRDWPGSWTVSVSVPVNTAVTWVTEHLGSGIPVVGGTIAWSENFARWVLNPLRDGLQGTPWWLLLLAVAALALAAGTWRTALTATAALAAVGVMGLWSGSLDTLSQVLAALALTLPPGFAIGVLAARAARVERAIRPVLDVMQTMPQFIYLIPVVALFNASRTAAIIAAVVYALPAVVRITVQGVRQIDPGALEAARSMGASPLQQLWQVQLPLARPALLLAVNQGLVLVLAIVVIGGLVGGGALGYDVVYGLQKSELGVGLTAGAAIVCLGVVLDRITQPAAARRPGGR</sequence>
<comment type="subcellular location">
    <subcellularLocation>
        <location evidence="7">Cell membrane</location>
        <topology evidence="7">Multi-pass membrane protein</topology>
    </subcellularLocation>
    <subcellularLocation>
        <location evidence="1">Membrane</location>
        <topology evidence="1">Multi-pass membrane protein</topology>
    </subcellularLocation>
</comment>
<feature type="transmembrane region" description="Helical" evidence="7">
    <location>
        <begin position="669"/>
        <end position="686"/>
    </location>
</feature>
<keyword evidence="6 7" id="KW-0472">Membrane</keyword>
<proteinExistence type="inferred from homology"/>
<feature type="transmembrane region" description="Helical" evidence="7">
    <location>
        <begin position="134"/>
        <end position="158"/>
    </location>
</feature>
<feature type="transmembrane region" description="Helical" evidence="7">
    <location>
        <begin position="170"/>
        <end position="187"/>
    </location>
</feature>
<dbReference type="InterPro" id="IPR035906">
    <property type="entry name" value="MetI-like_sf"/>
</dbReference>
<feature type="transmembrane region" description="Helical" evidence="7">
    <location>
        <begin position="470"/>
        <end position="486"/>
    </location>
</feature>
<keyword evidence="4 7" id="KW-0812">Transmembrane</keyword>
<dbReference type="InterPro" id="IPR000515">
    <property type="entry name" value="MetI-like"/>
</dbReference>
<keyword evidence="2 7" id="KW-0813">Transport</keyword>
<feature type="domain" description="ABC transmembrane type-1" evidence="9">
    <location>
        <begin position="511"/>
        <end position="690"/>
    </location>
</feature>
<comment type="caution">
    <text evidence="10">The sequence shown here is derived from an EMBL/GenBank/DDBJ whole genome shotgun (WGS) entry which is preliminary data.</text>
</comment>
<evidence type="ECO:0000256" key="3">
    <source>
        <dbReference type="ARBA" id="ARBA00022475"/>
    </source>
</evidence>
<keyword evidence="11" id="KW-1185">Reference proteome</keyword>
<keyword evidence="3" id="KW-1003">Cell membrane</keyword>
<feature type="domain" description="ABC transmembrane type-1" evidence="9">
    <location>
        <begin position="190"/>
        <end position="369"/>
    </location>
</feature>
<feature type="transmembrane region" description="Helical" evidence="7">
    <location>
        <begin position="493"/>
        <end position="512"/>
    </location>
</feature>
<feature type="transmembrane region" description="Helical" evidence="7">
    <location>
        <begin position="316"/>
        <end position="336"/>
    </location>
</feature>
<gene>
    <name evidence="10" type="ORF">GCM10010420_49840</name>
</gene>
<evidence type="ECO:0000256" key="4">
    <source>
        <dbReference type="ARBA" id="ARBA00022692"/>
    </source>
</evidence>
<feature type="transmembrane region" description="Helical" evidence="7">
    <location>
        <begin position="65"/>
        <end position="83"/>
    </location>
</feature>
<feature type="transmembrane region" description="Helical" evidence="7">
    <location>
        <begin position="348"/>
        <end position="365"/>
    </location>
</feature>
<feature type="transmembrane region" description="Helical" evidence="7">
    <location>
        <begin position="518"/>
        <end position="537"/>
    </location>
</feature>
<comment type="similarity">
    <text evidence="7">Belongs to the binding-protein-dependent transport system permease family.</text>
</comment>
<evidence type="ECO:0000256" key="5">
    <source>
        <dbReference type="ARBA" id="ARBA00022989"/>
    </source>
</evidence>
<evidence type="ECO:0000313" key="11">
    <source>
        <dbReference type="Proteomes" id="UP001500058"/>
    </source>
</evidence>
<evidence type="ECO:0000259" key="9">
    <source>
        <dbReference type="PROSITE" id="PS50928"/>
    </source>
</evidence>
<dbReference type="RefSeq" id="WP_344633379.1">
    <property type="nucleotide sequence ID" value="NZ_BAAATJ010000031.1"/>
</dbReference>
<feature type="region of interest" description="Disordered" evidence="8">
    <location>
        <begin position="1"/>
        <end position="55"/>
    </location>
</feature>
<dbReference type="SUPFAM" id="SSF161098">
    <property type="entry name" value="MetI-like"/>
    <property type="match status" value="2"/>
</dbReference>
<dbReference type="PROSITE" id="PS50928">
    <property type="entry name" value="ABC_TM1"/>
    <property type="match status" value="2"/>
</dbReference>
<feature type="transmembrane region" description="Helical" evidence="7">
    <location>
        <begin position="194"/>
        <end position="217"/>
    </location>
</feature>
<accession>A0ABP5W1I3</accession>
<evidence type="ECO:0000256" key="7">
    <source>
        <dbReference type="RuleBase" id="RU363032"/>
    </source>
</evidence>
<dbReference type="EMBL" id="BAAATJ010000031">
    <property type="protein sequence ID" value="GAA2414250.1"/>
    <property type="molecule type" value="Genomic_DNA"/>
</dbReference>
<dbReference type="CDD" id="cd06261">
    <property type="entry name" value="TM_PBP2"/>
    <property type="match status" value="2"/>
</dbReference>
<feature type="transmembrane region" description="Helical" evidence="7">
    <location>
        <begin position="237"/>
        <end position="264"/>
    </location>
</feature>